<gene>
    <name evidence="1" type="ORF">S58_21650</name>
</gene>
<dbReference type="eggNOG" id="COG2391">
    <property type="taxonomic scope" value="Bacteria"/>
</dbReference>
<dbReference type="EMBL" id="AP012603">
    <property type="protein sequence ID" value="BAM88171.1"/>
    <property type="molecule type" value="Genomic_DNA"/>
</dbReference>
<protein>
    <submittedName>
        <fullName evidence="1">Uncharacterized protein</fullName>
    </submittedName>
</protein>
<accession>M4Z5F3</accession>
<dbReference type="Proteomes" id="UP000011841">
    <property type="component" value="Chromosome"/>
</dbReference>
<reference evidence="1 2" key="1">
    <citation type="journal article" date="2013" name="Appl. Environ. Microbiol.">
        <title>Genome analysis suggests that the soil oligotrophic bacterium Agromonas oligotrophica (Bradyrhizobium oligotrophicum) is a nitrogen-fixing symbiont of Aeschynomene indica.</title>
        <authorList>
            <person name="Okubo T."/>
            <person name="Fukushima S."/>
            <person name="Itakura M."/>
            <person name="Oshima K."/>
            <person name="Longtonglang A."/>
            <person name="Teaumroong N."/>
            <person name="Mitsui H."/>
            <person name="Hattori M."/>
            <person name="Hattori R."/>
            <person name="Hattori T."/>
            <person name="Minamisawa K."/>
        </authorList>
    </citation>
    <scope>NUCLEOTIDE SEQUENCE [LARGE SCALE GENOMIC DNA]</scope>
    <source>
        <strain evidence="1 2">S58</strain>
    </source>
</reference>
<dbReference type="AlphaFoldDB" id="M4Z5F3"/>
<evidence type="ECO:0000313" key="2">
    <source>
        <dbReference type="Proteomes" id="UP000011841"/>
    </source>
</evidence>
<dbReference type="KEGG" id="aol:S58_21650"/>
<name>M4Z5F3_9BRAD</name>
<keyword evidence="2" id="KW-1185">Reference proteome</keyword>
<dbReference type="PATRIC" id="fig|1245469.3.peg.2218"/>
<proteinExistence type="predicted"/>
<sequence>MTAQSTYHGLLSPLREWLTNLWLVDGGPLRDIMSLFGGGTPEKLGFGMLWFLAVLAAVSKFQVGPKVLRSAAGRQDIRHYAGGMNGWQTRGGSVA</sequence>
<evidence type="ECO:0000313" key="1">
    <source>
        <dbReference type="EMBL" id="BAM88171.1"/>
    </source>
</evidence>
<dbReference type="HOGENOM" id="CLU_2367307_0_0_5"/>
<organism evidence="1 2">
    <name type="scientific">Bradyrhizobium oligotrophicum S58</name>
    <dbReference type="NCBI Taxonomy" id="1245469"/>
    <lineage>
        <taxon>Bacteria</taxon>
        <taxon>Pseudomonadati</taxon>
        <taxon>Pseudomonadota</taxon>
        <taxon>Alphaproteobacteria</taxon>
        <taxon>Hyphomicrobiales</taxon>
        <taxon>Nitrobacteraceae</taxon>
        <taxon>Bradyrhizobium</taxon>
    </lineage>
</organism>
<dbReference type="STRING" id="1245469.S58_21650"/>